<dbReference type="InterPro" id="IPR001647">
    <property type="entry name" value="HTH_TetR"/>
</dbReference>
<evidence type="ECO:0000313" key="7">
    <source>
        <dbReference type="Proteomes" id="UP000316603"/>
    </source>
</evidence>
<dbReference type="Gene3D" id="1.10.10.60">
    <property type="entry name" value="Homeodomain-like"/>
    <property type="match status" value="1"/>
</dbReference>
<dbReference type="PANTHER" id="PTHR30055">
    <property type="entry name" value="HTH-TYPE TRANSCRIPTIONAL REGULATOR RUTR"/>
    <property type="match status" value="1"/>
</dbReference>
<dbReference type="Pfam" id="PF00440">
    <property type="entry name" value="TetR_N"/>
    <property type="match status" value="1"/>
</dbReference>
<evidence type="ECO:0000256" key="4">
    <source>
        <dbReference type="PROSITE-ProRule" id="PRU00335"/>
    </source>
</evidence>
<dbReference type="EMBL" id="VIWV01000001">
    <property type="protein sequence ID" value="TWF85183.1"/>
    <property type="molecule type" value="Genomic_DNA"/>
</dbReference>
<reference evidence="6 7" key="1">
    <citation type="submission" date="2019-06" db="EMBL/GenBank/DDBJ databases">
        <title>Sequencing the genomes of 1000 actinobacteria strains.</title>
        <authorList>
            <person name="Klenk H.-P."/>
        </authorList>
    </citation>
    <scope>NUCLEOTIDE SEQUENCE [LARGE SCALE GENOMIC DNA]</scope>
    <source>
        <strain evidence="6 7">DSM 41695</strain>
    </source>
</reference>
<evidence type="ECO:0000256" key="1">
    <source>
        <dbReference type="ARBA" id="ARBA00023015"/>
    </source>
</evidence>
<keyword evidence="1" id="KW-0805">Transcription regulation</keyword>
<protein>
    <submittedName>
        <fullName evidence="6">TetR family transcriptional regulator</fullName>
    </submittedName>
</protein>
<evidence type="ECO:0000256" key="3">
    <source>
        <dbReference type="ARBA" id="ARBA00023163"/>
    </source>
</evidence>
<keyword evidence="2 4" id="KW-0238">DNA-binding</keyword>
<dbReference type="Gene3D" id="1.10.357.10">
    <property type="entry name" value="Tetracycline Repressor, domain 2"/>
    <property type="match status" value="1"/>
</dbReference>
<evidence type="ECO:0000259" key="5">
    <source>
        <dbReference type="PROSITE" id="PS50977"/>
    </source>
</evidence>
<dbReference type="PANTHER" id="PTHR30055:SF234">
    <property type="entry name" value="HTH-TYPE TRANSCRIPTIONAL REGULATOR BETI"/>
    <property type="match status" value="1"/>
</dbReference>
<name>A0A561TDL6_9ACTN</name>
<proteinExistence type="predicted"/>
<dbReference type="InterPro" id="IPR009057">
    <property type="entry name" value="Homeodomain-like_sf"/>
</dbReference>
<organism evidence="6 7">
    <name type="scientific">Streptomyces capillispiralis</name>
    <dbReference type="NCBI Taxonomy" id="68182"/>
    <lineage>
        <taxon>Bacteria</taxon>
        <taxon>Bacillati</taxon>
        <taxon>Actinomycetota</taxon>
        <taxon>Actinomycetes</taxon>
        <taxon>Kitasatosporales</taxon>
        <taxon>Streptomycetaceae</taxon>
        <taxon>Streptomyces</taxon>
    </lineage>
</organism>
<dbReference type="Proteomes" id="UP000316603">
    <property type="component" value="Unassembled WGS sequence"/>
</dbReference>
<dbReference type="AlphaFoldDB" id="A0A561TDL6"/>
<accession>A0A561TDL6</accession>
<dbReference type="PRINTS" id="PR00455">
    <property type="entry name" value="HTHTETR"/>
</dbReference>
<gene>
    <name evidence="6" type="ORF">FHX78_112132</name>
</gene>
<comment type="caution">
    <text evidence="6">The sequence shown here is derived from an EMBL/GenBank/DDBJ whole genome shotgun (WGS) entry which is preliminary data.</text>
</comment>
<dbReference type="SUPFAM" id="SSF46689">
    <property type="entry name" value="Homeodomain-like"/>
    <property type="match status" value="1"/>
</dbReference>
<evidence type="ECO:0000256" key="2">
    <source>
        <dbReference type="ARBA" id="ARBA00023125"/>
    </source>
</evidence>
<dbReference type="GO" id="GO:0003700">
    <property type="term" value="F:DNA-binding transcription factor activity"/>
    <property type="evidence" value="ECO:0007669"/>
    <property type="project" value="TreeGrafter"/>
</dbReference>
<sequence length="216" mass="24417">MRDMAEGLRERKKRETRQRISDIATGLFLEYGFVTVTVAEVAEAADVSVNTVYNYFPTKEDLFFDRSQGVVDRLSRWVRGRGAGESAAEAVLRELREEVEAVSPRIGLMEGYDRFMRVIDDAPPLRSRLWAIQQEVQDNLERTLREETGASDDDPLPTLIAGQLNWVHQTVMGTIGRAMVAGRDRNEVSRETLVLLDEMEGLLSPKVLKYAVRGAE</sequence>
<keyword evidence="3" id="KW-0804">Transcription</keyword>
<dbReference type="GO" id="GO:0000976">
    <property type="term" value="F:transcription cis-regulatory region binding"/>
    <property type="evidence" value="ECO:0007669"/>
    <property type="project" value="TreeGrafter"/>
</dbReference>
<feature type="DNA-binding region" description="H-T-H motif" evidence="4">
    <location>
        <begin position="37"/>
        <end position="56"/>
    </location>
</feature>
<feature type="domain" description="HTH tetR-type" evidence="5">
    <location>
        <begin position="14"/>
        <end position="74"/>
    </location>
</feature>
<keyword evidence="7" id="KW-1185">Reference proteome</keyword>
<dbReference type="InterPro" id="IPR050109">
    <property type="entry name" value="HTH-type_TetR-like_transc_reg"/>
</dbReference>
<evidence type="ECO:0000313" key="6">
    <source>
        <dbReference type="EMBL" id="TWF85183.1"/>
    </source>
</evidence>
<dbReference type="PROSITE" id="PS50977">
    <property type="entry name" value="HTH_TETR_2"/>
    <property type="match status" value="1"/>
</dbReference>